<comment type="caution">
    <text evidence="1">The sequence shown here is derived from an EMBL/GenBank/DDBJ whole genome shotgun (WGS) entry which is preliminary data.</text>
</comment>
<sequence>MAGDNLNNLRGFVPIELSPARAAQHRFPTKAKSENFAQQRVVWRTISVLSALRPV</sequence>
<proteinExistence type="predicted"/>
<dbReference type="Proteomes" id="UP000254863">
    <property type="component" value="Unassembled WGS sequence"/>
</dbReference>
<dbReference type="AlphaFoldDB" id="A0A7H4N3E5"/>
<organism evidence="1 2">
    <name type="scientific">Klebsiella michiganensis</name>
    <dbReference type="NCBI Taxonomy" id="1134687"/>
    <lineage>
        <taxon>Bacteria</taxon>
        <taxon>Pseudomonadati</taxon>
        <taxon>Pseudomonadota</taxon>
        <taxon>Gammaproteobacteria</taxon>
        <taxon>Enterobacterales</taxon>
        <taxon>Enterobacteriaceae</taxon>
        <taxon>Klebsiella/Raoultella group</taxon>
        <taxon>Klebsiella</taxon>
    </lineage>
</organism>
<gene>
    <name evidence="1" type="ORF">NCTC11685_01776</name>
</gene>
<accession>A0A7H4N3E5</accession>
<evidence type="ECO:0000313" key="1">
    <source>
        <dbReference type="EMBL" id="STV77009.1"/>
    </source>
</evidence>
<reference evidence="1 2" key="1">
    <citation type="submission" date="2018-06" db="EMBL/GenBank/DDBJ databases">
        <authorList>
            <consortium name="Pathogen Informatics"/>
            <person name="Doyle S."/>
        </authorList>
    </citation>
    <scope>NUCLEOTIDE SEQUENCE [LARGE SCALE GENOMIC DNA]</scope>
    <source>
        <strain evidence="1 2">NCTC11685</strain>
    </source>
</reference>
<dbReference type="EMBL" id="UGMS01000001">
    <property type="protein sequence ID" value="STV77009.1"/>
    <property type="molecule type" value="Genomic_DNA"/>
</dbReference>
<protein>
    <submittedName>
        <fullName evidence="1">Uncharacterized protein</fullName>
    </submittedName>
</protein>
<name>A0A7H4N3E5_9ENTR</name>
<evidence type="ECO:0000313" key="2">
    <source>
        <dbReference type="Proteomes" id="UP000254863"/>
    </source>
</evidence>